<evidence type="ECO:0000313" key="5">
    <source>
        <dbReference type="EMBL" id="BBT18205.1"/>
    </source>
</evidence>
<name>A0A1I0UKL5_9GAMM</name>
<evidence type="ECO:0000256" key="2">
    <source>
        <dbReference type="ARBA" id="ARBA00023002"/>
    </source>
</evidence>
<comment type="catalytic activity">
    <reaction evidence="4">
        <text>[glutaredoxin]-dithiol + arsenate + glutathione + H(+) = glutathionyl-S-S-[glutaredoxin] + arsenite + H2O</text>
        <dbReference type="Rhea" id="RHEA:22016"/>
        <dbReference type="Rhea" id="RHEA-COMP:10729"/>
        <dbReference type="Rhea" id="RHEA-COMP:17668"/>
        <dbReference type="ChEBI" id="CHEBI:15377"/>
        <dbReference type="ChEBI" id="CHEBI:15378"/>
        <dbReference type="ChEBI" id="CHEBI:29242"/>
        <dbReference type="ChEBI" id="CHEBI:29950"/>
        <dbReference type="ChEBI" id="CHEBI:48597"/>
        <dbReference type="ChEBI" id="CHEBI:57925"/>
        <dbReference type="ChEBI" id="CHEBI:146199"/>
        <dbReference type="EC" id="1.20.4.1"/>
    </reaction>
</comment>
<reference evidence="6 8" key="2">
    <citation type="submission" date="2023-10" db="EMBL/GenBank/DDBJ databases">
        <title>Pseudomonas otitidis isolated from a paediatric patient with cystic fibrosis in Chile.</title>
        <authorList>
            <person name="Amsteins-Romero L."/>
            <person name="Opazo-Capurro A."/>
            <person name="Matus-Kohler M."/>
            <person name="Gonzalez-Rocha G."/>
        </authorList>
    </citation>
    <scope>NUCLEOTIDE SEQUENCE [LARGE SCALE GENOMIC DNA]</scope>
    <source>
        <strain evidence="6 8">P-714</strain>
    </source>
</reference>
<comment type="similarity">
    <text evidence="1 3 4">Belongs to the ArsC family.</text>
</comment>
<dbReference type="InterPro" id="IPR006659">
    <property type="entry name" value="Arsenate_reductase"/>
</dbReference>
<dbReference type="NCBIfam" id="TIGR00014">
    <property type="entry name" value="arsC"/>
    <property type="match status" value="1"/>
</dbReference>
<dbReference type="RefSeq" id="WP_069562213.1">
    <property type="nucleotide sequence ID" value="NZ_AP022213.1"/>
</dbReference>
<evidence type="ECO:0000313" key="7">
    <source>
        <dbReference type="Proteomes" id="UP000515591"/>
    </source>
</evidence>
<keyword evidence="8" id="KW-1185">Reference proteome</keyword>
<organism evidence="5 7">
    <name type="scientific">Metapseudomonas otitidis</name>
    <dbReference type="NCBI Taxonomy" id="319939"/>
    <lineage>
        <taxon>Bacteria</taxon>
        <taxon>Pseudomonadati</taxon>
        <taxon>Pseudomonadota</taxon>
        <taxon>Gammaproteobacteria</taxon>
        <taxon>Pseudomonadales</taxon>
        <taxon>Pseudomonadaceae</taxon>
        <taxon>Metapseudomonas</taxon>
    </lineage>
</organism>
<dbReference type="Proteomes" id="UP001273935">
    <property type="component" value="Unassembled WGS sequence"/>
</dbReference>
<dbReference type="PANTHER" id="PTHR30041:SF4">
    <property type="entry name" value="ARSENATE REDUCTASE"/>
    <property type="match status" value="1"/>
</dbReference>
<dbReference type="PROSITE" id="PS51353">
    <property type="entry name" value="ARSC"/>
    <property type="match status" value="1"/>
</dbReference>
<reference evidence="5 7" key="1">
    <citation type="submission" date="2019-12" db="EMBL/GenBank/DDBJ databases">
        <title>complete genome sequences of Pseudomonas otitidis str. WP8-S17-CRE-03 isolated from wastewater treatment plant effluent.</title>
        <authorList>
            <person name="Sekizuka T."/>
            <person name="Itokawa K."/>
            <person name="Yatsu K."/>
            <person name="Inamine Y."/>
            <person name="Kuroda M."/>
        </authorList>
    </citation>
    <scope>NUCLEOTIDE SEQUENCE [LARGE SCALE GENOMIC DNA]</scope>
    <source>
        <strain evidence="5 7">WP8-S17-CRE-03</strain>
    </source>
</reference>
<gene>
    <name evidence="6" type="primary">arsC</name>
    <name evidence="6" type="ORF">R0G64_18085</name>
    <name evidence="5" type="ORF">WP8S17C03_42540</name>
</gene>
<dbReference type="Pfam" id="PF03960">
    <property type="entry name" value="ArsC"/>
    <property type="match status" value="1"/>
</dbReference>
<dbReference type="Proteomes" id="UP000515591">
    <property type="component" value="Chromosome"/>
</dbReference>
<dbReference type="Gene3D" id="3.40.30.10">
    <property type="entry name" value="Glutaredoxin"/>
    <property type="match status" value="1"/>
</dbReference>
<dbReference type="GO" id="GO:0008794">
    <property type="term" value="F:arsenate reductase (glutaredoxin) activity"/>
    <property type="evidence" value="ECO:0007669"/>
    <property type="project" value="UniProtKB-UniRule"/>
</dbReference>
<evidence type="ECO:0000256" key="4">
    <source>
        <dbReference type="RuleBase" id="RU362029"/>
    </source>
</evidence>
<dbReference type="STRING" id="319939.SAMN05216263_115121"/>
<dbReference type="EMBL" id="JAWJUL010000071">
    <property type="protein sequence ID" value="MDV3441333.1"/>
    <property type="molecule type" value="Genomic_DNA"/>
</dbReference>
<dbReference type="SUPFAM" id="SSF52833">
    <property type="entry name" value="Thioredoxin-like"/>
    <property type="match status" value="1"/>
</dbReference>
<dbReference type="EC" id="1.20.4.1" evidence="4"/>
<proteinExistence type="inferred from homology"/>
<dbReference type="InterPro" id="IPR006660">
    <property type="entry name" value="Arsenate_reductase-like"/>
</dbReference>
<evidence type="ECO:0000313" key="6">
    <source>
        <dbReference type="EMBL" id="MDV3441333.1"/>
    </source>
</evidence>
<dbReference type="InterPro" id="IPR036249">
    <property type="entry name" value="Thioredoxin-like_sf"/>
</dbReference>
<dbReference type="EMBL" id="AP022213">
    <property type="protein sequence ID" value="BBT18205.1"/>
    <property type="molecule type" value="Genomic_DNA"/>
</dbReference>
<evidence type="ECO:0000313" key="8">
    <source>
        <dbReference type="Proteomes" id="UP001273935"/>
    </source>
</evidence>
<evidence type="ECO:0000256" key="1">
    <source>
        <dbReference type="ARBA" id="ARBA00007198"/>
    </source>
</evidence>
<evidence type="ECO:0000256" key="3">
    <source>
        <dbReference type="PROSITE-ProRule" id="PRU01282"/>
    </source>
</evidence>
<dbReference type="CDD" id="cd03034">
    <property type="entry name" value="ArsC_ArsC"/>
    <property type="match status" value="1"/>
</dbReference>
<accession>A0A1I0UKL5</accession>
<keyword evidence="2 4" id="KW-0560">Oxidoreductase</keyword>
<dbReference type="AlphaFoldDB" id="A0A1I0UKL5"/>
<sequence length="117" mass="12883">MTEMTLYHNPRCSKSRGALELLEARGLTPTVVRYLETPPSPAELKTLLARLGIGARQLLRTGEEEYQSLGLADTGLSDDQLIDAMSQHPRLIERPILVVGDKAVVGRPPEKVLEILP</sequence>
<dbReference type="PANTHER" id="PTHR30041">
    <property type="entry name" value="ARSENATE REDUCTASE"/>
    <property type="match status" value="1"/>
</dbReference>
<protein>
    <recommendedName>
        <fullName evidence="4">Arsenate reductase</fullName>
        <ecNumber evidence="4">1.20.4.1</ecNumber>
    </recommendedName>
</protein>